<reference evidence="1" key="1">
    <citation type="journal article" date="2015" name="Nature">
        <title>Complex archaea that bridge the gap between prokaryotes and eukaryotes.</title>
        <authorList>
            <person name="Spang A."/>
            <person name="Saw J.H."/>
            <person name="Jorgensen S.L."/>
            <person name="Zaremba-Niedzwiedzka K."/>
            <person name="Martijn J."/>
            <person name="Lind A.E."/>
            <person name="van Eijk R."/>
            <person name="Schleper C."/>
            <person name="Guy L."/>
            <person name="Ettema T.J."/>
        </authorList>
    </citation>
    <scope>NUCLEOTIDE SEQUENCE</scope>
</reference>
<proteinExistence type="predicted"/>
<sequence>MAQTNLFLGEKQEEKVTKLKEKWKKNKHDTILTIIDKFKE</sequence>
<dbReference type="AlphaFoldDB" id="A0A0F8Z662"/>
<dbReference type="EMBL" id="LAZR01049602">
    <property type="protein sequence ID" value="KKK89277.1"/>
    <property type="molecule type" value="Genomic_DNA"/>
</dbReference>
<comment type="caution">
    <text evidence="1">The sequence shown here is derived from an EMBL/GenBank/DDBJ whole genome shotgun (WGS) entry which is preliminary data.</text>
</comment>
<protein>
    <submittedName>
        <fullName evidence="1">Uncharacterized protein</fullName>
    </submittedName>
</protein>
<organism evidence="1">
    <name type="scientific">marine sediment metagenome</name>
    <dbReference type="NCBI Taxonomy" id="412755"/>
    <lineage>
        <taxon>unclassified sequences</taxon>
        <taxon>metagenomes</taxon>
        <taxon>ecological metagenomes</taxon>
    </lineage>
</organism>
<accession>A0A0F8Z662</accession>
<gene>
    <name evidence="1" type="ORF">LCGC14_2734740</name>
</gene>
<name>A0A0F8Z662_9ZZZZ</name>
<evidence type="ECO:0000313" key="1">
    <source>
        <dbReference type="EMBL" id="KKK89277.1"/>
    </source>
</evidence>